<dbReference type="AlphaFoldDB" id="A0AAE3G259"/>
<proteinExistence type="predicted"/>
<protein>
    <submittedName>
        <fullName evidence="1">Uncharacterized protein</fullName>
    </submittedName>
</protein>
<organism evidence="1 2">
    <name type="scientific">Natronocella acetinitrilica</name>
    <dbReference type="NCBI Taxonomy" id="414046"/>
    <lineage>
        <taxon>Bacteria</taxon>
        <taxon>Pseudomonadati</taxon>
        <taxon>Pseudomonadota</taxon>
        <taxon>Gammaproteobacteria</taxon>
        <taxon>Chromatiales</taxon>
        <taxon>Ectothiorhodospiraceae</taxon>
        <taxon>Natronocella</taxon>
    </lineage>
</organism>
<dbReference type="RefSeq" id="WP_253476344.1">
    <property type="nucleotide sequence ID" value="NZ_JALJXV010000003.1"/>
</dbReference>
<evidence type="ECO:0000313" key="1">
    <source>
        <dbReference type="EMBL" id="MCP1674386.1"/>
    </source>
</evidence>
<accession>A0AAE3G259</accession>
<keyword evidence="2" id="KW-1185">Reference proteome</keyword>
<comment type="caution">
    <text evidence="1">The sequence shown here is derived from an EMBL/GenBank/DDBJ whole genome shotgun (WGS) entry which is preliminary data.</text>
</comment>
<dbReference type="Proteomes" id="UP001205843">
    <property type="component" value="Unassembled WGS sequence"/>
</dbReference>
<gene>
    <name evidence="1" type="ORF">J2T57_001488</name>
</gene>
<name>A0AAE3G259_9GAMM</name>
<dbReference type="EMBL" id="JALJXV010000003">
    <property type="protein sequence ID" value="MCP1674386.1"/>
    <property type="molecule type" value="Genomic_DNA"/>
</dbReference>
<sequence>MSDWTLERLSRANAAVLEHSKEVVLREGDLEHLIVWIEPAAIGSMLALAFPVPAGDDDRTKLGLMLRALCREAGTPAASVSMSAWQSTSPDYIASGGRPSDDPDRAEVLVVSTEHTTLGTHTRSVLMHRDPQNWHDVRFGAVTDMPPDGISGNVQGRFQGLLTDHSVPLDDEIKAWAKKALAALIAEYHRSSEAQPDDAGPGLH</sequence>
<reference evidence="1" key="1">
    <citation type="submission" date="2022-03" db="EMBL/GenBank/DDBJ databases">
        <title>Genomic Encyclopedia of Type Strains, Phase III (KMG-III): the genomes of soil and plant-associated and newly described type strains.</title>
        <authorList>
            <person name="Whitman W."/>
        </authorList>
    </citation>
    <scope>NUCLEOTIDE SEQUENCE</scope>
    <source>
        <strain evidence="1">ANL 6-2</strain>
    </source>
</reference>
<evidence type="ECO:0000313" key="2">
    <source>
        <dbReference type="Proteomes" id="UP001205843"/>
    </source>
</evidence>